<name>A0A813V0T6_9BILA</name>
<proteinExistence type="predicted"/>
<dbReference type="AlphaFoldDB" id="A0A813V0T6"/>
<dbReference type="Proteomes" id="UP000663860">
    <property type="component" value="Unassembled WGS sequence"/>
</dbReference>
<accession>A0A813V0T6</accession>
<organism evidence="1 3">
    <name type="scientific">Adineta steineri</name>
    <dbReference type="NCBI Taxonomy" id="433720"/>
    <lineage>
        <taxon>Eukaryota</taxon>
        <taxon>Metazoa</taxon>
        <taxon>Spiralia</taxon>
        <taxon>Gnathifera</taxon>
        <taxon>Rotifera</taxon>
        <taxon>Eurotatoria</taxon>
        <taxon>Bdelloidea</taxon>
        <taxon>Adinetida</taxon>
        <taxon>Adinetidae</taxon>
        <taxon>Adineta</taxon>
    </lineage>
</organism>
<dbReference type="EMBL" id="CAJNOE010000059">
    <property type="protein sequence ID" value="CAF0833534.1"/>
    <property type="molecule type" value="Genomic_DNA"/>
</dbReference>
<sequence>MPGWNVVCSVVETLLQSLFECLYNQTCIDLLLYYITTVTPRYSHRMNISAINSSIVSRFKRNTFIQIIADELFIEEWKINRGLTVSLRFIIPFITKIIFNIIKRYRNNTIIPNE</sequence>
<dbReference type="Proteomes" id="UP000663868">
    <property type="component" value="Unassembled WGS sequence"/>
</dbReference>
<gene>
    <name evidence="1" type="ORF">IZO911_LOCUS8666</name>
    <name evidence="2" type="ORF">KXQ929_LOCUS6335</name>
</gene>
<evidence type="ECO:0000313" key="3">
    <source>
        <dbReference type="Proteomes" id="UP000663860"/>
    </source>
</evidence>
<comment type="caution">
    <text evidence="1">The sequence shown here is derived from an EMBL/GenBank/DDBJ whole genome shotgun (WGS) entry which is preliminary data.</text>
</comment>
<protein>
    <submittedName>
        <fullName evidence="1">Uncharacterized protein</fullName>
    </submittedName>
</protein>
<evidence type="ECO:0000313" key="1">
    <source>
        <dbReference type="EMBL" id="CAF0833534.1"/>
    </source>
</evidence>
<reference evidence="1" key="1">
    <citation type="submission" date="2021-02" db="EMBL/GenBank/DDBJ databases">
        <authorList>
            <person name="Nowell W R."/>
        </authorList>
    </citation>
    <scope>NUCLEOTIDE SEQUENCE</scope>
</reference>
<dbReference type="EMBL" id="CAJOBB010000244">
    <property type="protein sequence ID" value="CAF3624532.1"/>
    <property type="molecule type" value="Genomic_DNA"/>
</dbReference>
<evidence type="ECO:0000313" key="2">
    <source>
        <dbReference type="EMBL" id="CAF3624532.1"/>
    </source>
</evidence>